<name>A0ACC1HFA2_9FUNG</name>
<reference evidence="1" key="1">
    <citation type="submission" date="2022-06" db="EMBL/GenBank/DDBJ databases">
        <title>Phylogenomic reconstructions and comparative analyses of Kickxellomycotina fungi.</title>
        <authorList>
            <person name="Reynolds N.K."/>
            <person name="Stajich J.E."/>
            <person name="Barry K."/>
            <person name="Grigoriev I.V."/>
            <person name="Crous P."/>
            <person name="Smith M.E."/>
        </authorList>
    </citation>
    <scope>NUCLEOTIDE SEQUENCE</scope>
    <source>
        <strain evidence="1">RSA 2271</strain>
    </source>
</reference>
<evidence type="ECO:0000313" key="2">
    <source>
        <dbReference type="Proteomes" id="UP001145114"/>
    </source>
</evidence>
<organism evidence="1 2">
    <name type="scientific">Spiromyces aspiralis</name>
    <dbReference type="NCBI Taxonomy" id="68401"/>
    <lineage>
        <taxon>Eukaryota</taxon>
        <taxon>Fungi</taxon>
        <taxon>Fungi incertae sedis</taxon>
        <taxon>Zoopagomycota</taxon>
        <taxon>Kickxellomycotina</taxon>
        <taxon>Kickxellomycetes</taxon>
        <taxon>Kickxellales</taxon>
        <taxon>Kickxellaceae</taxon>
        <taxon>Spiromyces</taxon>
    </lineage>
</organism>
<feature type="non-terminal residue" evidence="1">
    <location>
        <position position="1"/>
    </location>
</feature>
<dbReference type="Proteomes" id="UP001145114">
    <property type="component" value="Unassembled WGS sequence"/>
</dbReference>
<dbReference type="EMBL" id="JAMZIH010005537">
    <property type="protein sequence ID" value="KAJ1675021.1"/>
    <property type="molecule type" value="Genomic_DNA"/>
</dbReference>
<feature type="non-terminal residue" evidence="1">
    <location>
        <position position="109"/>
    </location>
</feature>
<proteinExistence type="predicted"/>
<accession>A0ACC1HFA2</accession>
<sequence>STRRIKRASRQLRASAASRCWDRRSGRTLRLYNTNRRSRSSLRMARRASTRGWDQLGATAATKAELPGTTMITGAAKGGEEEEEVVVEIAGGHAGRGRSVQYARRNMVS</sequence>
<evidence type="ECO:0000313" key="1">
    <source>
        <dbReference type="EMBL" id="KAJ1675021.1"/>
    </source>
</evidence>
<protein>
    <submittedName>
        <fullName evidence="1">Uncharacterized protein</fullName>
    </submittedName>
</protein>
<keyword evidence="2" id="KW-1185">Reference proteome</keyword>
<gene>
    <name evidence="1" type="ORF">EV182_002088</name>
</gene>
<comment type="caution">
    <text evidence="1">The sequence shown here is derived from an EMBL/GenBank/DDBJ whole genome shotgun (WGS) entry which is preliminary data.</text>
</comment>